<dbReference type="EMBL" id="BNJQ01000007">
    <property type="protein sequence ID" value="GHP04430.1"/>
    <property type="molecule type" value="Genomic_DNA"/>
</dbReference>
<keyword evidence="6" id="KW-1185">Reference proteome</keyword>
<dbReference type="Pfam" id="PF02590">
    <property type="entry name" value="SPOUT_MTase"/>
    <property type="match status" value="1"/>
</dbReference>
<dbReference type="Proteomes" id="UP000660262">
    <property type="component" value="Unassembled WGS sequence"/>
</dbReference>
<accession>A0A830HF45</accession>
<dbReference type="OrthoDB" id="429744at2759"/>
<name>A0A830HF45_9CHLO</name>
<dbReference type="InterPro" id="IPR029026">
    <property type="entry name" value="tRNA_m1G_MTases_N"/>
</dbReference>
<protein>
    <recommendedName>
        <fullName evidence="7">RNA methyltransferase</fullName>
    </recommendedName>
</protein>
<evidence type="ECO:0000256" key="3">
    <source>
        <dbReference type="ARBA" id="ARBA00022691"/>
    </source>
</evidence>
<keyword evidence="1" id="KW-0489">Methyltransferase</keyword>
<proteinExistence type="inferred from homology"/>
<dbReference type="GO" id="GO:0008168">
    <property type="term" value="F:methyltransferase activity"/>
    <property type="evidence" value="ECO:0007669"/>
    <property type="project" value="UniProtKB-KW"/>
</dbReference>
<dbReference type="PANTHER" id="PTHR33603:SF1">
    <property type="entry name" value="RIBOSOMAL RNA LARGE SUBUNIT METHYLTRANSFERASE H"/>
    <property type="match status" value="1"/>
</dbReference>
<dbReference type="InterPro" id="IPR029028">
    <property type="entry name" value="Alpha/beta_knot_MTases"/>
</dbReference>
<dbReference type="GO" id="GO:0032259">
    <property type="term" value="P:methylation"/>
    <property type="evidence" value="ECO:0007669"/>
    <property type="project" value="UniProtKB-KW"/>
</dbReference>
<dbReference type="SUPFAM" id="SSF75217">
    <property type="entry name" value="alpha/beta knot"/>
    <property type="match status" value="1"/>
</dbReference>
<evidence type="ECO:0000256" key="2">
    <source>
        <dbReference type="ARBA" id="ARBA00022679"/>
    </source>
</evidence>
<keyword evidence="2" id="KW-0808">Transferase</keyword>
<dbReference type="PANTHER" id="PTHR33603">
    <property type="entry name" value="METHYLTRANSFERASE"/>
    <property type="match status" value="1"/>
</dbReference>
<dbReference type="GO" id="GO:0006364">
    <property type="term" value="P:rRNA processing"/>
    <property type="evidence" value="ECO:0007669"/>
    <property type="project" value="InterPro"/>
</dbReference>
<dbReference type="HAMAP" id="MF_00658">
    <property type="entry name" value="23SrRNA_methyltr_H"/>
    <property type="match status" value="1"/>
</dbReference>
<comment type="caution">
    <text evidence="5">The sequence shown here is derived from an EMBL/GenBank/DDBJ whole genome shotgun (WGS) entry which is preliminary data.</text>
</comment>
<dbReference type="AlphaFoldDB" id="A0A830HF45"/>
<dbReference type="Gene3D" id="3.40.1280.10">
    <property type="match status" value="1"/>
</dbReference>
<dbReference type="CDD" id="cd18081">
    <property type="entry name" value="RlmH-like"/>
    <property type="match status" value="1"/>
</dbReference>
<comment type="similarity">
    <text evidence="4">Belongs to the RNA methyltransferase RlmH family.</text>
</comment>
<evidence type="ECO:0000256" key="4">
    <source>
        <dbReference type="ARBA" id="ARBA00038303"/>
    </source>
</evidence>
<evidence type="ECO:0008006" key="7">
    <source>
        <dbReference type="Google" id="ProtNLM"/>
    </source>
</evidence>
<reference evidence="5" key="1">
    <citation type="submission" date="2020-10" db="EMBL/GenBank/DDBJ databases">
        <title>Unveiling of a novel bifunctional photoreceptor, Dualchrome1, isolated from a cosmopolitan green alga.</title>
        <authorList>
            <person name="Suzuki S."/>
            <person name="Kawachi M."/>
        </authorList>
    </citation>
    <scope>NUCLEOTIDE SEQUENCE</scope>
    <source>
        <strain evidence="5">NIES 2893</strain>
    </source>
</reference>
<evidence type="ECO:0000313" key="6">
    <source>
        <dbReference type="Proteomes" id="UP000660262"/>
    </source>
</evidence>
<sequence>MVRLARVAGIDLVCLCVTPLLKRGAHGVAYFRNLSSSKSRRAVRRVPLRLLYVGKPADASFEHVCDTWAAKVRRYCPFEEVRVKPGGASSAKNASADAQRVEEAGRALKAVGRDSYLFVLDERGKSVSSEHLAKLYAEACDKTSDGVVFAIGGPYGWHDDVRSRAQQTISLSPLVLNHQVARIVTLEALYRSWTILNGEPYHH</sequence>
<keyword evidence="3" id="KW-0949">S-adenosyl-L-methionine</keyword>
<gene>
    <name evidence="5" type="ORF">PPROV_000318400</name>
</gene>
<evidence type="ECO:0000256" key="1">
    <source>
        <dbReference type="ARBA" id="ARBA00022603"/>
    </source>
</evidence>
<organism evidence="5 6">
    <name type="scientific">Pycnococcus provasolii</name>
    <dbReference type="NCBI Taxonomy" id="41880"/>
    <lineage>
        <taxon>Eukaryota</taxon>
        <taxon>Viridiplantae</taxon>
        <taxon>Chlorophyta</taxon>
        <taxon>Pseudoscourfieldiophyceae</taxon>
        <taxon>Pseudoscourfieldiales</taxon>
        <taxon>Pycnococcaceae</taxon>
        <taxon>Pycnococcus</taxon>
    </lineage>
</organism>
<dbReference type="InterPro" id="IPR003742">
    <property type="entry name" value="RlmH-like"/>
</dbReference>
<evidence type="ECO:0000313" key="5">
    <source>
        <dbReference type="EMBL" id="GHP04430.1"/>
    </source>
</evidence>